<feature type="chain" id="PRO_5022990057" evidence="1">
    <location>
        <begin position="27"/>
        <end position="442"/>
    </location>
</feature>
<protein>
    <submittedName>
        <fullName evidence="3">Peptidase M24, structural domain-containing protein</fullName>
    </submittedName>
</protein>
<feature type="signal peptide" evidence="1">
    <location>
        <begin position="1"/>
        <end position="26"/>
    </location>
</feature>
<dbReference type="Pfam" id="PF00557">
    <property type="entry name" value="Peptidase_M24"/>
    <property type="match status" value="1"/>
</dbReference>
<evidence type="ECO:0000256" key="1">
    <source>
        <dbReference type="SAM" id="SignalP"/>
    </source>
</evidence>
<dbReference type="InterPro" id="IPR029149">
    <property type="entry name" value="Creatin/AminoP/Spt16_N"/>
</dbReference>
<keyword evidence="4" id="KW-1185">Reference proteome</keyword>
<organism evidence="3 4">
    <name type="scientific">Pterulicium gracile</name>
    <dbReference type="NCBI Taxonomy" id="1884261"/>
    <lineage>
        <taxon>Eukaryota</taxon>
        <taxon>Fungi</taxon>
        <taxon>Dikarya</taxon>
        <taxon>Basidiomycota</taxon>
        <taxon>Agaricomycotina</taxon>
        <taxon>Agaricomycetes</taxon>
        <taxon>Agaricomycetidae</taxon>
        <taxon>Agaricales</taxon>
        <taxon>Pleurotineae</taxon>
        <taxon>Pterulaceae</taxon>
        <taxon>Pterulicium</taxon>
    </lineage>
</organism>
<dbReference type="SUPFAM" id="SSF55920">
    <property type="entry name" value="Creatinase/aminopeptidase"/>
    <property type="match status" value="1"/>
</dbReference>
<dbReference type="InterPro" id="IPR050659">
    <property type="entry name" value="Peptidase_M24B"/>
</dbReference>
<dbReference type="PANTHER" id="PTHR46112">
    <property type="entry name" value="AMINOPEPTIDASE"/>
    <property type="match status" value="1"/>
</dbReference>
<dbReference type="Proteomes" id="UP000305067">
    <property type="component" value="Unassembled WGS sequence"/>
</dbReference>
<dbReference type="EMBL" id="ML178814">
    <property type="protein sequence ID" value="TFL06967.1"/>
    <property type="molecule type" value="Genomic_DNA"/>
</dbReference>
<name>A0A5C3R071_9AGAR</name>
<sequence>MQTTRPLHPTLKRCIILAYLVLFILGICLDNPEAPIVIDLRKAPSCAFAAPIPAAHFHDRQQSLAKALHHLNASAFITEPGPTAQYYFNVSTTNWKLSERPFLFVLSPEVLNDGSDVAPRITVLAPKFEITRASLLDVPLSPDAQLSLTTWAEDASPYKVAHDSLGPLAQGNAVYVDGATRWFVVSGLQDAFGKNTTVSFPPAEISDLRSQKSQAEIQIMKCANELTVEAIRATRKKMFMGMTEREASTKIAALLASAGLQNGGCLTLFGENAALPHGSGSNRSLNPTDFALFDCTATLYGYWADVTRTIALKDSRIPPDHLQIWEDVRRAQIMALDVVKNGTTTGEVDAAARRFLRAVGHGEEFTHRLGHGIGLEMHERPYLVPGSSDVLRPGHTFSDEPGVYIEGKVGVRSEDCFYVNEDGRPELLTEGTGGLAADPWNP</sequence>
<dbReference type="Gene3D" id="3.40.350.10">
    <property type="entry name" value="Creatinase/prolidase N-terminal domain"/>
    <property type="match status" value="1"/>
</dbReference>
<keyword evidence="1" id="KW-0732">Signal</keyword>
<reference evidence="3 4" key="1">
    <citation type="journal article" date="2019" name="Nat. Ecol. Evol.">
        <title>Megaphylogeny resolves global patterns of mushroom evolution.</title>
        <authorList>
            <person name="Varga T."/>
            <person name="Krizsan K."/>
            <person name="Foldi C."/>
            <person name="Dima B."/>
            <person name="Sanchez-Garcia M."/>
            <person name="Sanchez-Ramirez S."/>
            <person name="Szollosi G.J."/>
            <person name="Szarkandi J.G."/>
            <person name="Papp V."/>
            <person name="Albert L."/>
            <person name="Andreopoulos W."/>
            <person name="Angelini C."/>
            <person name="Antonin V."/>
            <person name="Barry K.W."/>
            <person name="Bougher N.L."/>
            <person name="Buchanan P."/>
            <person name="Buyck B."/>
            <person name="Bense V."/>
            <person name="Catcheside P."/>
            <person name="Chovatia M."/>
            <person name="Cooper J."/>
            <person name="Damon W."/>
            <person name="Desjardin D."/>
            <person name="Finy P."/>
            <person name="Geml J."/>
            <person name="Haridas S."/>
            <person name="Hughes K."/>
            <person name="Justo A."/>
            <person name="Karasinski D."/>
            <person name="Kautmanova I."/>
            <person name="Kiss B."/>
            <person name="Kocsube S."/>
            <person name="Kotiranta H."/>
            <person name="LaButti K.M."/>
            <person name="Lechner B.E."/>
            <person name="Liimatainen K."/>
            <person name="Lipzen A."/>
            <person name="Lukacs Z."/>
            <person name="Mihaltcheva S."/>
            <person name="Morgado L.N."/>
            <person name="Niskanen T."/>
            <person name="Noordeloos M.E."/>
            <person name="Ohm R.A."/>
            <person name="Ortiz-Santana B."/>
            <person name="Ovrebo C."/>
            <person name="Racz N."/>
            <person name="Riley R."/>
            <person name="Savchenko A."/>
            <person name="Shiryaev A."/>
            <person name="Soop K."/>
            <person name="Spirin V."/>
            <person name="Szebenyi C."/>
            <person name="Tomsovsky M."/>
            <person name="Tulloss R.E."/>
            <person name="Uehling J."/>
            <person name="Grigoriev I.V."/>
            <person name="Vagvolgyi C."/>
            <person name="Papp T."/>
            <person name="Martin F.M."/>
            <person name="Miettinen O."/>
            <person name="Hibbett D.S."/>
            <person name="Nagy L.G."/>
        </authorList>
    </citation>
    <scope>NUCLEOTIDE SEQUENCE [LARGE SCALE GENOMIC DNA]</scope>
    <source>
        <strain evidence="3 4">CBS 309.79</strain>
    </source>
</reference>
<accession>A0A5C3R071</accession>
<dbReference type="STRING" id="1884261.A0A5C3R071"/>
<evidence type="ECO:0000313" key="3">
    <source>
        <dbReference type="EMBL" id="TFL06967.1"/>
    </source>
</evidence>
<dbReference type="OrthoDB" id="9995434at2759"/>
<dbReference type="InterPro" id="IPR036005">
    <property type="entry name" value="Creatinase/aminopeptidase-like"/>
</dbReference>
<gene>
    <name evidence="3" type="ORF">BDV98DRAFT_497906</name>
</gene>
<dbReference type="Gene3D" id="3.90.230.10">
    <property type="entry name" value="Creatinase/methionine aminopeptidase superfamily"/>
    <property type="match status" value="1"/>
</dbReference>
<proteinExistence type="predicted"/>
<dbReference type="InterPro" id="IPR000994">
    <property type="entry name" value="Pept_M24"/>
</dbReference>
<dbReference type="AlphaFoldDB" id="A0A5C3R071"/>
<evidence type="ECO:0000313" key="4">
    <source>
        <dbReference type="Proteomes" id="UP000305067"/>
    </source>
</evidence>
<evidence type="ECO:0000259" key="2">
    <source>
        <dbReference type="Pfam" id="PF00557"/>
    </source>
</evidence>
<dbReference type="PANTHER" id="PTHR46112:SF2">
    <property type="entry name" value="XAA-PRO AMINOPEPTIDASE P-RELATED"/>
    <property type="match status" value="1"/>
</dbReference>
<feature type="domain" description="Peptidase M24" evidence="2">
    <location>
        <begin position="219"/>
        <end position="421"/>
    </location>
</feature>